<name>A0ABP7JFL3_9ACTN</name>
<comment type="caution">
    <text evidence="1">The sequence shown here is derived from an EMBL/GenBank/DDBJ whole genome shotgun (WGS) entry which is preliminary data.</text>
</comment>
<dbReference type="Proteomes" id="UP001501009">
    <property type="component" value="Unassembled WGS sequence"/>
</dbReference>
<evidence type="ECO:0000313" key="1">
    <source>
        <dbReference type="EMBL" id="GAA3843188.1"/>
    </source>
</evidence>
<sequence>MERVRPGRAVSSLVMRTRVRGGAYKVTTHGLRKVAVKVRAKGNQDVTKNPFSRYAR</sequence>
<proteinExistence type="predicted"/>
<dbReference type="EMBL" id="BAABDE010000047">
    <property type="protein sequence ID" value="GAA3843188.1"/>
    <property type="molecule type" value="Genomic_DNA"/>
</dbReference>
<gene>
    <name evidence="1" type="ORF">GCM10022403_088920</name>
</gene>
<organism evidence="1 2">
    <name type="scientific">Streptomyces coacervatus</name>
    <dbReference type="NCBI Taxonomy" id="647381"/>
    <lineage>
        <taxon>Bacteria</taxon>
        <taxon>Bacillati</taxon>
        <taxon>Actinomycetota</taxon>
        <taxon>Actinomycetes</taxon>
        <taxon>Kitasatosporales</taxon>
        <taxon>Streptomycetaceae</taxon>
        <taxon>Streptomyces</taxon>
    </lineage>
</organism>
<accession>A0ABP7JFL3</accession>
<reference evidence="2" key="1">
    <citation type="journal article" date="2019" name="Int. J. Syst. Evol. Microbiol.">
        <title>The Global Catalogue of Microorganisms (GCM) 10K type strain sequencing project: providing services to taxonomists for standard genome sequencing and annotation.</title>
        <authorList>
            <consortium name="The Broad Institute Genomics Platform"/>
            <consortium name="The Broad Institute Genome Sequencing Center for Infectious Disease"/>
            <person name="Wu L."/>
            <person name="Ma J."/>
        </authorList>
    </citation>
    <scope>NUCLEOTIDE SEQUENCE [LARGE SCALE GENOMIC DNA]</scope>
    <source>
        <strain evidence="2">JCM 17138</strain>
    </source>
</reference>
<protein>
    <submittedName>
        <fullName evidence="1">Uncharacterized protein</fullName>
    </submittedName>
</protein>
<evidence type="ECO:0000313" key="2">
    <source>
        <dbReference type="Proteomes" id="UP001501009"/>
    </source>
</evidence>
<keyword evidence="2" id="KW-1185">Reference proteome</keyword>